<feature type="domain" description="PPM-type phosphatase" evidence="2">
    <location>
        <begin position="2"/>
        <end position="217"/>
    </location>
</feature>
<dbReference type="GO" id="GO:0016791">
    <property type="term" value="F:phosphatase activity"/>
    <property type="evidence" value="ECO:0007669"/>
    <property type="project" value="TreeGrafter"/>
</dbReference>
<dbReference type="RefSeq" id="WP_097017805.1">
    <property type="nucleotide sequence ID" value="NZ_OBDZ01000012.1"/>
</dbReference>
<evidence type="ECO:0000313" key="4">
    <source>
        <dbReference type="Proteomes" id="UP000219573"/>
    </source>
</evidence>
<dbReference type="SUPFAM" id="SSF81606">
    <property type="entry name" value="PP2C-like"/>
    <property type="match status" value="1"/>
</dbReference>
<dbReference type="Pfam" id="PF07228">
    <property type="entry name" value="SpoIIE"/>
    <property type="match status" value="1"/>
</dbReference>
<name>A0A285GYH3_9FIRM</name>
<sequence length="382" mass="42781">MFVETSVSRISKYNEELCGDNVEIVETEDSKIIVLSDGLGSGVKANILSTLTTKIASRLLEKGIPLEEVVDTITNTLPVCKERQLAYSTLSILQIFNDGRAYLVEIDNPDSFFIDSKGNISKIETKKRRVGDKEVREARFQLKNNEMIMLISDGVTHAGVGGLLNFGLGWDGIAEHFERIISKYQSSNKFAEELIEVCNAYYCMEPGDDTTTVIAYFREERELTLFSGPPKNIDKDKEVVDKLISKSGKRVIAGGTSAQIVARELDEELEVSLLYHDPEIPPTSRLDGVDLVTEGLLTLNKTVERLKNVSCQEDLPKQRDGATELARLLLESDSINMLIGKKINPAHQSLRLPENMAIRKQIIKRLVDCLKEKGKKVTIEWF</sequence>
<dbReference type="Gene3D" id="3.60.40.10">
    <property type="entry name" value="PPM-type phosphatase domain"/>
    <property type="match status" value="1"/>
</dbReference>
<dbReference type="InterPro" id="IPR052016">
    <property type="entry name" value="Bact_Sigma-Reg"/>
</dbReference>
<dbReference type="AlphaFoldDB" id="A0A285GYH3"/>
<organism evidence="3 4">
    <name type="scientific">Orenia metallireducens</name>
    <dbReference type="NCBI Taxonomy" id="1413210"/>
    <lineage>
        <taxon>Bacteria</taxon>
        <taxon>Bacillati</taxon>
        <taxon>Bacillota</taxon>
        <taxon>Clostridia</taxon>
        <taxon>Halanaerobiales</taxon>
        <taxon>Halobacteroidaceae</taxon>
        <taxon>Orenia</taxon>
    </lineage>
</organism>
<dbReference type="Proteomes" id="UP000219573">
    <property type="component" value="Unassembled WGS sequence"/>
</dbReference>
<dbReference type="OrthoDB" id="1090916at2"/>
<gene>
    <name evidence="3" type="ORF">SAMN06265827_11211</name>
</gene>
<protein>
    <submittedName>
        <fullName evidence="3">Stage II sporulation protein E (SpoIIE)</fullName>
    </submittedName>
</protein>
<dbReference type="InterPro" id="IPR036457">
    <property type="entry name" value="PPM-type-like_dom_sf"/>
</dbReference>
<reference evidence="4" key="1">
    <citation type="submission" date="2017-09" db="EMBL/GenBank/DDBJ databases">
        <authorList>
            <person name="Varghese N."/>
            <person name="Submissions S."/>
        </authorList>
    </citation>
    <scope>NUCLEOTIDE SEQUENCE [LARGE SCALE GENOMIC DNA]</scope>
    <source>
        <strain evidence="4">MSL47</strain>
    </source>
</reference>
<dbReference type="EMBL" id="OBDZ01000012">
    <property type="protein sequence ID" value="SNY28547.1"/>
    <property type="molecule type" value="Genomic_DNA"/>
</dbReference>
<accession>A0A285GYH3</accession>
<dbReference type="InterPro" id="IPR001932">
    <property type="entry name" value="PPM-type_phosphatase-like_dom"/>
</dbReference>
<keyword evidence="1" id="KW-0378">Hydrolase</keyword>
<dbReference type="PANTHER" id="PTHR43156:SF2">
    <property type="entry name" value="STAGE II SPORULATION PROTEIN E"/>
    <property type="match status" value="1"/>
</dbReference>
<dbReference type="SMART" id="SM00331">
    <property type="entry name" value="PP2C_SIG"/>
    <property type="match status" value="1"/>
</dbReference>
<keyword evidence="4" id="KW-1185">Reference proteome</keyword>
<evidence type="ECO:0000256" key="1">
    <source>
        <dbReference type="ARBA" id="ARBA00022801"/>
    </source>
</evidence>
<dbReference type="PANTHER" id="PTHR43156">
    <property type="entry name" value="STAGE II SPORULATION PROTEIN E-RELATED"/>
    <property type="match status" value="1"/>
</dbReference>
<dbReference type="STRING" id="1413210.U472_15955"/>
<evidence type="ECO:0000313" key="3">
    <source>
        <dbReference type="EMBL" id="SNY28547.1"/>
    </source>
</evidence>
<proteinExistence type="predicted"/>
<evidence type="ECO:0000259" key="2">
    <source>
        <dbReference type="SMART" id="SM00331"/>
    </source>
</evidence>